<feature type="transmembrane region" description="Helical" evidence="1">
    <location>
        <begin position="7"/>
        <end position="31"/>
    </location>
</feature>
<dbReference type="CDD" id="cd06174">
    <property type="entry name" value="MFS"/>
    <property type="match status" value="1"/>
</dbReference>
<dbReference type="AlphaFoldDB" id="A0A561SXS5"/>
<reference evidence="2 3" key="1">
    <citation type="submission" date="2019-06" db="EMBL/GenBank/DDBJ databases">
        <title>Sequencing the genomes of 1000 actinobacteria strains.</title>
        <authorList>
            <person name="Klenk H.-P."/>
        </authorList>
    </citation>
    <scope>NUCLEOTIDE SEQUENCE [LARGE SCALE GENOMIC DNA]</scope>
    <source>
        <strain evidence="2 3">DSM 45671</strain>
    </source>
</reference>
<dbReference type="InterPro" id="IPR053160">
    <property type="entry name" value="MFS_DHA3_Transporter"/>
</dbReference>
<sequence length="414" mass="43832">MQSSDPVRVYLGLAFVQSVCFSLFFTVQLVYHATVMGLDPLQMVLVGTVLEIVCFVFEVPTGVVADAHSRRLSVLIGLALMGCSYALEGGVAQFWAALVGQVLWGLGYTFTSGAHQAWITDEIGEAAAGPVFLRYRKAWLLGGVTGTVLATGLALVHVQIPMVLAGLGMFVLVGALAIVMPERHMRASSPERSTFGRMSATARAGLRLAVVSPVVRVILLISLITGLAAEAYDRLAVPSVIERFAFPQVFGSDQPAFWFGVSGLAGLLVSVVAAEVFGRRFTRFLVDGVPARLLAGLAALDIAALVVFAVCGHLWLAFAMMWSRRVLATISEPVQTAWVNRGLEPAVRATVLSMTGQANSVGQAAGGPVFGVIGTAFSLTTALVGSAALLTPVVELYRRFGTGRPARRSADRHG</sequence>
<organism evidence="2 3">
    <name type="scientific">Pseudonocardia hierapolitana</name>
    <dbReference type="NCBI Taxonomy" id="1128676"/>
    <lineage>
        <taxon>Bacteria</taxon>
        <taxon>Bacillati</taxon>
        <taxon>Actinomycetota</taxon>
        <taxon>Actinomycetes</taxon>
        <taxon>Pseudonocardiales</taxon>
        <taxon>Pseudonocardiaceae</taxon>
        <taxon>Pseudonocardia</taxon>
    </lineage>
</organism>
<feature type="transmembrane region" description="Helical" evidence="1">
    <location>
        <begin position="256"/>
        <end position="277"/>
    </location>
</feature>
<keyword evidence="3" id="KW-1185">Reference proteome</keyword>
<evidence type="ECO:0000313" key="2">
    <source>
        <dbReference type="EMBL" id="TWF79675.1"/>
    </source>
</evidence>
<accession>A0A561SXS5</accession>
<evidence type="ECO:0000313" key="3">
    <source>
        <dbReference type="Proteomes" id="UP000321261"/>
    </source>
</evidence>
<feature type="transmembrane region" description="Helical" evidence="1">
    <location>
        <begin position="289"/>
        <end position="316"/>
    </location>
</feature>
<dbReference type="GO" id="GO:0022857">
    <property type="term" value="F:transmembrane transporter activity"/>
    <property type="evidence" value="ECO:0007669"/>
    <property type="project" value="InterPro"/>
</dbReference>
<feature type="transmembrane region" description="Helical" evidence="1">
    <location>
        <begin position="204"/>
        <end position="229"/>
    </location>
</feature>
<gene>
    <name evidence="2" type="ORF">FHX44_115609</name>
</gene>
<keyword evidence="1" id="KW-0472">Membrane</keyword>
<proteinExistence type="predicted"/>
<protein>
    <submittedName>
        <fullName evidence="2">DHA3 family tetracycline resistance protein-like MFS transporter</fullName>
    </submittedName>
</protein>
<feature type="transmembrane region" description="Helical" evidence="1">
    <location>
        <begin position="43"/>
        <end position="65"/>
    </location>
</feature>
<keyword evidence="1" id="KW-0812">Transmembrane</keyword>
<dbReference type="Gene3D" id="1.20.1250.20">
    <property type="entry name" value="MFS general substrate transporter like domains"/>
    <property type="match status" value="1"/>
</dbReference>
<dbReference type="InterPro" id="IPR036259">
    <property type="entry name" value="MFS_trans_sf"/>
</dbReference>
<dbReference type="PANTHER" id="PTHR23530:SF1">
    <property type="entry name" value="PERMEASE, MAJOR FACILITATOR SUPERFAMILY-RELATED"/>
    <property type="match status" value="1"/>
</dbReference>
<comment type="caution">
    <text evidence="2">The sequence shown here is derived from an EMBL/GenBank/DDBJ whole genome shotgun (WGS) entry which is preliminary data.</text>
</comment>
<dbReference type="OrthoDB" id="3513479at2"/>
<dbReference type="PANTHER" id="PTHR23530">
    <property type="entry name" value="TRANSPORT PROTEIN-RELATED"/>
    <property type="match status" value="1"/>
</dbReference>
<name>A0A561SXS5_9PSEU</name>
<dbReference type="InterPro" id="IPR011701">
    <property type="entry name" value="MFS"/>
</dbReference>
<feature type="transmembrane region" description="Helical" evidence="1">
    <location>
        <begin position="162"/>
        <end position="183"/>
    </location>
</feature>
<feature type="transmembrane region" description="Helical" evidence="1">
    <location>
        <begin position="369"/>
        <end position="390"/>
    </location>
</feature>
<dbReference type="SUPFAM" id="SSF103473">
    <property type="entry name" value="MFS general substrate transporter"/>
    <property type="match status" value="1"/>
</dbReference>
<dbReference type="EMBL" id="VIWU01000001">
    <property type="protein sequence ID" value="TWF79675.1"/>
    <property type="molecule type" value="Genomic_DNA"/>
</dbReference>
<keyword evidence="1" id="KW-1133">Transmembrane helix</keyword>
<dbReference type="Proteomes" id="UP000321261">
    <property type="component" value="Unassembled WGS sequence"/>
</dbReference>
<evidence type="ECO:0000256" key="1">
    <source>
        <dbReference type="SAM" id="Phobius"/>
    </source>
</evidence>
<dbReference type="RefSeq" id="WP_147258488.1">
    <property type="nucleotide sequence ID" value="NZ_VIWU01000001.1"/>
</dbReference>
<dbReference type="Pfam" id="PF07690">
    <property type="entry name" value="MFS_1"/>
    <property type="match status" value="1"/>
</dbReference>
<feature type="transmembrane region" description="Helical" evidence="1">
    <location>
        <begin position="72"/>
        <end position="87"/>
    </location>
</feature>